<dbReference type="InterPro" id="IPR001509">
    <property type="entry name" value="Epimerase_deHydtase"/>
</dbReference>
<name>A0ABS9ZAK8_9HYPH</name>
<keyword evidence="1" id="KW-0520">NAD</keyword>
<dbReference type="EMBL" id="JAIVFP010000001">
    <property type="protein sequence ID" value="MCI4684730.1"/>
    <property type="molecule type" value="Genomic_DNA"/>
</dbReference>
<dbReference type="SUPFAM" id="SSF51735">
    <property type="entry name" value="NAD(P)-binding Rossmann-fold domains"/>
    <property type="match status" value="1"/>
</dbReference>
<dbReference type="InterPro" id="IPR036291">
    <property type="entry name" value="NAD(P)-bd_dom_sf"/>
</dbReference>
<dbReference type="RefSeq" id="WP_243068613.1">
    <property type="nucleotide sequence ID" value="NZ_JAIVFK010000005.1"/>
</dbReference>
<evidence type="ECO:0000313" key="3">
    <source>
        <dbReference type="EMBL" id="MCI4684730.1"/>
    </source>
</evidence>
<sequence>MRIFITGTAGFIGFHLARRLLAEGHEVAGYDGMTPYYDLKLKRDRHDLLTRFEKFRAVEGMLEDMDRLRAAAESARPELIVHLAAQAGVRYSLENPRAYVESNLVGAFNVLEIARELKPRHLMLASTSSVYGANPDMPYAENHRTDWPATFYAATKKANEAMSHSYAHLWRIPTTCFRFFTVYGPWGRPDMALFKFVEAIEQGRPIDVYGRGEMQRDFTYIDDLIEGILRLSACIPGEPRVSSAPEAPDSLSPAAPWRVVNIAGGKAVGLMDFIAAIENSLGRKAVLNLLPMQPGDMKATFADHRLLQALTGYRPATPVEVGVKAFVDWWKSRA</sequence>
<evidence type="ECO:0000313" key="4">
    <source>
        <dbReference type="Proteomes" id="UP001139104"/>
    </source>
</evidence>
<dbReference type="Pfam" id="PF01370">
    <property type="entry name" value="Epimerase"/>
    <property type="match status" value="1"/>
</dbReference>
<dbReference type="PANTHER" id="PTHR43574">
    <property type="entry name" value="EPIMERASE-RELATED"/>
    <property type="match status" value="1"/>
</dbReference>
<feature type="domain" description="NAD-dependent epimerase/dehydratase" evidence="2">
    <location>
        <begin position="3"/>
        <end position="231"/>
    </location>
</feature>
<organism evidence="3 4">
    <name type="scientific">Candidatus Rhodoblastus alkanivorans</name>
    <dbReference type="NCBI Taxonomy" id="2954117"/>
    <lineage>
        <taxon>Bacteria</taxon>
        <taxon>Pseudomonadati</taxon>
        <taxon>Pseudomonadota</taxon>
        <taxon>Alphaproteobacteria</taxon>
        <taxon>Hyphomicrobiales</taxon>
        <taxon>Rhodoblastaceae</taxon>
        <taxon>Rhodoblastus</taxon>
    </lineage>
</organism>
<reference evidence="3" key="1">
    <citation type="journal article" date="2022" name="ISME J.">
        <title>Identification of active gaseous-alkane degraders at natural gas seeps.</title>
        <authorList>
            <person name="Farhan Ul Haque M."/>
            <person name="Hernandez M."/>
            <person name="Crombie A.T."/>
            <person name="Murrell J.C."/>
        </authorList>
    </citation>
    <scope>NUCLEOTIDE SEQUENCE</scope>
    <source>
        <strain evidence="3">PC2</strain>
    </source>
</reference>
<accession>A0ABS9ZAK8</accession>
<evidence type="ECO:0000256" key="1">
    <source>
        <dbReference type="ARBA" id="ARBA00023027"/>
    </source>
</evidence>
<dbReference type="PRINTS" id="PR01713">
    <property type="entry name" value="NUCEPIMERASE"/>
</dbReference>
<evidence type="ECO:0000259" key="2">
    <source>
        <dbReference type="Pfam" id="PF01370"/>
    </source>
</evidence>
<comment type="caution">
    <text evidence="3">The sequence shown here is derived from an EMBL/GenBank/DDBJ whole genome shotgun (WGS) entry which is preliminary data.</text>
</comment>
<protein>
    <submittedName>
        <fullName evidence="3">NAD-dependent epimerase/dehydratase family protein</fullName>
    </submittedName>
</protein>
<gene>
    <name evidence="3" type="ORF">K2U94_18475</name>
</gene>
<proteinExistence type="predicted"/>
<keyword evidence="4" id="KW-1185">Reference proteome</keyword>
<dbReference type="Gene3D" id="3.40.50.720">
    <property type="entry name" value="NAD(P)-binding Rossmann-like Domain"/>
    <property type="match status" value="1"/>
</dbReference>
<dbReference type="Proteomes" id="UP001139104">
    <property type="component" value="Unassembled WGS sequence"/>
</dbReference>